<dbReference type="SUPFAM" id="SSF55048">
    <property type="entry name" value="Probable ACP-binding domain of malonyl-CoA ACP transacylase"/>
    <property type="match status" value="1"/>
</dbReference>
<dbReference type="Gene3D" id="3.30.70.250">
    <property type="entry name" value="Malonyl-CoA ACP transacylase, ACP-binding"/>
    <property type="match status" value="1"/>
</dbReference>
<proteinExistence type="inferred from homology"/>
<dbReference type="InterPro" id="IPR050858">
    <property type="entry name" value="Mal-CoA-ACP_Trans/PKS_FabD"/>
</dbReference>
<dbReference type="Pfam" id="PF00698">
    <property type="entry name" value="Acyl_transf_1"/>
    <property type="match status" value="1"/>
</dbReference>
<keyword evidence="5" id="KW-1185">Reference proteome</keyword>
<dbReference type="EC" id="2.3.1.39" evidence="1"/>
<dbReference type="Proteomes" id="UP001552594">
    <property type="component" value="Unassembled WGS sequence"/>
</dbReference>
<dbReference type="PANTHER" id="PTHR42681">
    <property type="entry name" value="MALONYL-COA-ACYL CARRIER PROTEIN TRANSACYLASE, MITOCHONDRIAL"/>
    <property type="match status" value="1"/>
</dbReference>
<dbReference type="PIRSF" id="PIRSF000446">
    <property type="entry name" value="Mct"/>
    <property type="match status" value="1"/>
</dbReference>
<dbReference type="RefSeq" id="WP_109281212.1">
    <property type="nucleotide sequence ID" value="NZ_JBFAUK010000001.1"/>
</dbReference>
<name>A0ABV3JQQ0_STRON</name>
<feature type="compositionally biased region" description="Basic and acidic residues" evidence="2">
    <location>
        <begin position="297"/>
        <end position="326"/>
    </location>
</feature>
<evidence type="ECO:0000259" key="3">
    <source>
        <dbReference type="SMART" id="SM00827"/>
    </source>
</evidence>
<feature type="domain" description="Malonyl-CoA:ACP transacylase (MAT)" evidence="3">
    <location>
        <begin position="5"/>
        <end position="325"/>
    </location>
</feature>
<protein>
    <recommendedName>
        <fullName evidence="1">Malonyl CoA-acyl carrier protein transacylase</fullName>
        <ecNumber evidence="1">2.3.1.39</ecNumber>
    </recommendedName>
</protein>
<dbReference type="SUPFAM" id="SSF52151">
    <property type="entry name" value="FabD/lysophospholipase-like"/>
    <property type="match status" value="1"/>
</dbReference>
<comment type="similarity">
    <text evidence="1">Belongs to the fabD family.</text>
</comment>
<accession>A0ABV3JQQ0</accession>
<evidence type="ECO:0000256" key="1">
    <source>
        <dbReference type="PIRNR" id="PIRNR000446"/>
    </source>
</evidence>
<gene>
    <name evidence="4" type="ORF">AB0L16_01685</name>
</gene>
<evidence type="ECO:0000313" key="4">
    <source>
        <dbReference type="EMBL" id="MEV5505177.1"/>
    </source>
</evidence>
<evidence type="ECO:0000313" key="5">
    <source>
        <dbReference type="Proteomes" id="UP001552594"/>
    </source>
</evidence>
<sequence>MSIWVFPGQGAQRPHMAAGCGEAPALLRTARDILGTDLTGCCLTDPEPAWDPATVQPALFVVGVATARALLRHGPPPEGVIGHSFGEFAALTAVGSLSFETGLVLTAQRARAMADAATTDTGMMAVLGLTADQVRAVCGSIARRGTAIAVSNVNSPTQTVLAGENAAMQEAARRCRARGAHRTRVLRVPYAAHTPLMEPASDTLRRALKDIELRPPAAPLYSCVTGTATTDPGRIKELLVTGMSRTVDFRAAVESAAADGHRAFTELGPGSPARLLGLIRETLPQHRLDLRLVSGDEEARTPRPFQPERQDRAAPRPAGTEDRHGG</sequence>
<organism evidence="4 5">
    <name type="scientific">Streptomyces orinoci</name>
    <name type="common">Streptoverticillium orinoci</name>
    <dbReference type="NCBI Taxonomy" id="67339"/>
    <lineage>
        <taxon>Bacteria</taxon>
        <taxon>Bacillati</taxon>
        <taxon>Actinomycetota</taxon>
        <taxon>Actinomycetes</taxon>
        <taxon>Kitasatosporales</taxon>
        <taxon>Streptomycetaceae</taxon>
        <taxon>Streptomyces</taxon>
    </lineage>
</organism>
<reference evidence="4 5" key="1">
    <citation type="submission" date="2024-06" db="EMBL/GenBank/DDBJ databases">
        <title>The Natural Products Discovery Center: Release of the First 8490 Sequenced Strains for Exploring Actinobacteria Biosynthetic Diversity.</title>
        <authorList>
            <person name="Kalkreuter E."/>
            <person name="Kautsar S.A."/>
            <person name="Yang D."/>
            <person name="Bader C.D."/>
            <person name="Teijaro C.N."/>
            <person name="Fluegel L."/>
            <person name="Davis C.M."/>
            <person name="Simpson J.R."/>
            <person name="Lauterbach L."/>
            <person name="Steele A.D."/>
            <person name="Gui C."/>
            <person name="Meng S."/>
            <person name="Li G."/>
            <person name="Viehrig K."/>
            <person name="Ye F."/>
            <person name="Su P."/>
            <person name="Kiefer A.F."/>
            <person name="Nichols A."/>
            <person name="Cepeda A.J."/>
            <person name="Yan W."/>
            <person name="Fan B."/>
            <person name="Jiang Y."/>
            <person name="Adhikari A."/>
            <person name="Zheng C.-J."/>
            <person name="Schuster L."/>
            <person name="Cowan T.M."/>
            <person name="Smanski M.J."/>
            <person name="Chevrette M.G."/>
            <person name="De Carvalho L.P.S."/>
            <person name="Shen B."/>
        </authorList>
    </citation>
    <scope>NUCLEOTIDE SEQUENCE [LARGE SCALE GENOMIC DNA]</scope>
    <source>
        <strain evidence="4 5">NPDC052347</strain>
    </source>
</reference>
<dbReference type="InterPro" id="IPR016036">
    <property type="entry name" value="Malonyl_transacylase_ACP-bd"/>
</dbReference>
<comment type="caution">
    <text evidence="4">The sequence shown here is derived from an EMBL/GenBank/DDBJ whole genome shotgun (WGS) entry which is preliminary data.</text>
</comment>
<dbReference type="PANTHER" id="PTHR42681:SF6">
    <property type="entry name" value="BLL0263 PROTEIN"/>
    <property type="match status" value="1"/>
</dbReference>
<dbReference type="GO" id="GO:0004314">
    <property type="term" value="F:[acyl-carrier-protein] S-malonyltransferase activity"/>
    <property type="evidence" value="ECO:0007669"/>
    <property type="project" value="UniProtKB-EC"/>
</dbReference>
<dbReference type="EMBL" id="JBFAUK010000001">
    <property type="protein sequence ID" value="MEV5505177.1"/>
    <property type="molecule type" value="Genomic_DNA"/>
</dbReference>
<dbReference type="InterPro" id="IPR001227">
    <property type="entry name" value="Ac_transferase_dom_sf"/>
</dbReference>
<dbReference type="Gene3D" id="3.40.366.10">
    <property type="entry name" value="Malonyl-Coenzyme A Acyl Carrier Protein, domain 2"/>
    <property type="match status" value="1"/>
</dbReference>
<dbReference type="SMART" id="SM00827">
    <property type="entry name" value="PKS_AT"/>
    <property type="match status" value="1"/>
</dbReference>
<dbReference type="InterPro" id="IPR016035">
    <property type="entry name" value="Acyl_Trfase/lysoPLipase"/>
</dbReference>
<keyword evidence="1 4" id="KW-0808">Transferase</keyword>
<comment type="catalytic activity">
    <reaction evidence="1">
        <text>holo-[ACP] + malonyl-CoA = malonyl-[ACP] + CoA</text>
        <dbReference type="Rhea" id="RHEA:41792"/>
        <dbReference type="Rhea" id="RHEA-COMP:9623"/>
        <dbReference type="Rhea" id="RHEA-COMP:9685"/>
        <dbReference type="ChEBI" id="CHEBI:57287"/>
        <dbReference type="ChEBI" id="CHEBI:57384"/>
        <dbReference type="ChEBI" id="CHEBI:64479"/>
        <dbReference type="ChEBI" id="CHEBI:78449"/>
        <dbReference type="EC" id="2.3.1.39"/>
    </reaction>
</comment>
<evidence type="ECO:0000256" key="2">
    <source>
        <dbReference type="SAM" id="MobiDB-lite"/>
    </source>
</evidence>
<feature type="region of interest" description="Disordered" evidence="2">
    <location>
        <begin position="292"/>
        <end position="326"/>
    </location>
</feature>
<dbReference type="InterPro" id="IPR024925">
    <property type="entry name" value="Malonyl_CoA-ACP_transAc"/>
</dbReference>
<keyword evidence="1 4" id="KW-0012">Acyltransferase</keyword>
<dbReference type="InterPro" id="IPR014043">
    <property type="entry name" value="Acyl_transferase_dom"/>
</dbReference>